<dbReference type="Proteomes" id="UP001152797">
    <property type="component" value="Unassembled WGS sequence"/>
</dbReference>
<evidence type="ECO:0000313" key="1">
    <source>
        <dbReference type="EMBL" id="CAI4016010.1"/>
    </source>
</evidence>
<dbReference type="EMBL" id="CAMXCT020006561">
    <property type="protein sequence ID" value="CAL1169385.1"/>
    <property type="molecule type" value="Genomic_DNA"/>
</dbReference>
<reference evidence="2 3" key="2">
    <citation type="submission" date="2024-05" db="EMBL/GenBank/DDBJ databases">
        <authorList>
            <person name="Chen Y."/>
            <person name="Shah S."/>
            <person name="Dougan E. K."/>
            <person name="Thang M."/>
            <person name="Chan C."/>
        </authorList>
    </citation>
    <scope>NUCLEOTIDE SEQUENCE [LARGE SCALE GENOMIC DNA]</scope>
</reference>
<dbReference type="SUPFAM" id="SSF56219">
    <property type="entry name" value="DNase I-like"/>
    <property type="match status" value="1"/>
</dbReference>
<evidence type="ECO:0000313" key="3">
    <source>
        <dbReference type="Proteomes" id="UP001152797"/>
    </source>
</evidence>
<dbReference type="InterPro" id="IPR036691">
    <property type="entry name" value="Endo/exonu/phosph_ase_sf"/>
</dbReference>
<reference evidence="1" key="1">
    <citation type="submission" date="2022-10" db="EMBL/GenBank/DDBJ databases">
        <authorList>
            <person name="Chen Y."/>
            <person name="Dougan E. K."/>
            <person name="Chan C."/>
            <person name="Rhodes N."/>
            <person name="Thang M."/>
        </authorList>
    </citation>
    <scope>NUCLEOTIDE SEQUENCE</scope>
</reference>
<evidence type="ECO:0000313" key="2">
    <source>
        <dbReference type="EMBL" id="CAL4803322.1"/>
    </source>
</evidence>
<gene>
    <name evidence="1" type="ORF">C1SCF055_LOCUS40791</name>
</gene>
<dbReference type="EMBL" id="CAMXCT010006561">
    <property type="protein sequence ID" value="CAI4016010.1"/>
    <property type="molecule type" value="Genomic_DNA"/>
</dbReference>
<sequence length="1125" mass="126202">MSQVQYVVSMASANVNSLHAGPDGYSGKLQFIRDQMRGLHLNFLGIQESRTVETCTCTDEVLRLGGGADKGHRGIELWVNLRQPIAYVRNKPVFLNKQQIVVVHKTPRVLLVRIAHDIWSAWILVAHAPQSGQTDRQRTVWWDSLNEMLHQHIAPGELFALIDANAAAGPTDGISVGPLGMDTTKSTALFRSFLAEWGLALPCTFSCHQGPRDTWCSPDGTIQACIDYVCVPQHQLPSCKLSRTVPELDLGNRDVDHSVVAIQMEWHSLAVELAQFTVPEWSTAAHAQVERHNAHVHSCLHAVNPPLPKKAKKSFITDAIWILRDDKLHQKRKVQDIGRRIRAETLRAVFVAWRTRDQQWHTEHSVIFHRYQVALTCWKLFHGVQLHVTAKDLKKRLKDARKKALAVDLTSLSPEAEASEALKIVKQHIGPTNPKLLKKPVLPMLQSLEGDLCVHPEQLIDTWVSFFAQMEGGQRVTSQELYDKWKHHSASFLQTEICIGPDDVPSLTDLEQAFRRVKSGKALGQDGIPPEICKACPVVLARQYYSVLLKMLIHGQESLHHKGGTLVPAYKGKGSSMLPASYRSLLISSHLGKVLHRTIRQHQAQIYEQYLCAQQLGGKRKVPVNLGLHEARAFLRSNQLRGRSVALLMLDLKEAFYRVLRPLALGCEWTDQQVASIAHRLCLPESALHDLYRHLSEPSAIACADLPPHVQRSIRALHTDTFFQVSMRALKPPAILTRMDLRNTQEREVADFDTEVFADCAEVLMERCTLAESVSDMIQRMKARVISWTRFTQTVQTFENQVTSADLGWQCANSEILDEVGPIAHPQSFGTHRYILHAFSGRRRQGDFQFFLDSLIGDRPGIVVHTLSVDIILDERWGNVADPEVQSFWCHAVRQKWVLGFLGGPPCETWSRAREHALDDPKGRNTGPRVVRTGHCPWGLSSLSLREIRQVFMGNQLMLFSITIMVELYFTGGCGAMEHPAAPKKEESATIWRTPLLELLLSFEAFQLVEFMQGLLGAITAKPTMILALRLPCLAQQICRWRIVDEVPKGASLGRGSDGNFKTMILKEYPPALCGALASAFMHELDAFPIDIEVQVPPSFRAACVNMQVQTYGTELGPDFMGGKV</sequence>
<comment type="caution">
    <text evidence="1">The sequence shown here is derived from an EMBL/GenBank/DDBJ whole genome shotgun (WGS) entry which is preliminary data.</text>
</comment>
<dbReference type="Gene3D" id="3.60.10.10">
    <property type="entry name" value="Endonuclease/exonuclease/phosphatase"/>
    <property type="match status" value="1"/>
</dbReference>
<dbReference type="EMBL" id="CAMXCT030006561">
    <property type="protein sequence ID" value="CAL4803322.1"/>
    <property type="molecule type" value="Genomic_DNA"/>
</dbReference>
<protein>
    <submittedName>
        <fullName evidence="2">Fe2OG dioxygenase domain-containing protein</fullName>
    </submittedName>
</protein>
<keyword evidence="2" id="KW-0223">Dioxygenase</keyword>
<accession>A0A9P1DTG2</accession>
<name>A0A9P1DTG2_9DINO</name>
<dbReference type="GO" id="GO:0051213">
    <property type="term" value="F:dioxygenase activity"/>
    <property type="evidence" value="ECO:0007669"/>
    <property type="project" value="UniProtKB-KW"/>
</dbReference>
<keyword evidence="3" id="KW-1185">Reference proteome</keyword>
<organism evidence="1">
    <name type="scientific">Cladocopium goreaui</name>
    <dbReference type="NCBI Taxonomy" id="2562237"/>
    <lineage>
        <taxon>Eukaryota</taxon>
        <taxon>Sar</taxon>
        <taxon>Alveolata</taxon>
        <taxon>Dinophyceae</taxon>
        <taxon>Suessiales</taxon>
        <taxon>Symbiodiniaceae</taxon>
        <taxon>Cladocopium</taxon>
    </lineage>
</organism>
<proteinExistence type="predicted"/>
<keyword evidence="2" id="KW-0560">Oxidoreductase</keyword>
<dbReference type="AlphaFoldDB" id="A0A9P1DTG2"/>
<dbReference type="OrthoDB" id="415871at2759"/>